<feature type="compositionally biased region" description="Low complexity" evidence="1">
    <location>
        <begin position="93"/>
        <end position="111"/>
    </location>
</feature>
<dbReference type="Proteomes" id="UP000774617">
    <property type="component" value="Unassembled WGS sequence"/>
</dbReference>
<sequence length="413" mass="45002">MAKKRTLDTFFSPLSQASVTQERQLLESQARPTNNNKKQRTGLQSDGRERLPPPSTGPPSTHRTYPFPIPHLPAPILSILSPSANASPEHDTTAASSPLTPSPTLSTNPITTATCPASIGLPVNDKPNLDLVYFEPFLPRPSANALFSFLRAALPFYRVRYRIQRGGVDTQINTPRYTTVFGVDETAAFDALSGAVIDRPTGRPVPRERYRRAPRPLPQCLEALRVAVERETGERFNFCLVNYYASGEDSISYHSDDERFLGVEPAIASLSLGARRDFCMKSKPPPAMVAGTLAGAGAAVGAAGEASKPLKLPLGSGDMVLMRGKTQANWLHSIPKRKGGESGRGRINITFRRAMVRGGTENYYQYNVGDGPVFRWDEEKGEMRAWEQVKQVGGGGESMVSQEDGSDLAGKRS</sequence>
<comment type="caution">
    <text evidence="3">The sequence shown here is derived from an EMBL/GenBank/DDBJ whole genome shotgun (WGS) entry which is preliminary data.</text>
</comment>
<reference evidence="3 4" key="1">
    <citation type="journal article" date="2021" name="Nat. Commun.">
        <title>Genetic determinants of endophytism in the Arabidopsis root mycobiome.</title>
        <authorList>
            <person name="Mesny F."/>
            <person name="Miyauchi S."/>
            <person name="Thiergart T."/>
            <person name="Pickel B."/>
            <person name="Atanasova L."/>
            <person name="Karlsson M."/>
            <person name="Huettel B."/>
            <person name="Barry K.W."/>
            <person name="Haridas S."/>
            <person name="Chen C."/>
            <person name="Bauer D."/>
            <person name="Andreopoulos W."/>
            <person name="Pangilinan J."/>
            <person name="LaButti K."/>
            <person name="Riley R."/>
            <person name="Lipzen A."/>
            <person name="Clum A."/>
            <person name="Drula E."/>
            <person name="Henrissat B."/>
            <person name="Kohler A."/>
            <person name="Grigoriev I.V."/>
            <person name="Martin F.M."/>
            <person name="Hacquard S."/>
        </authorList>
    </citation>
    <scope>NUCLEOTIDE SEQUENCE [LARGE SCALE GENOMIC DNA]</scope>
    <source>
        <strain evidence="3 4">MPI-SDFR-AT-0080</strain>
    </source>
</reference>
<proteinExistence type="predicted"/>
<keyword evidence="4" id="KW-1185">Reference proteome</keyword>
<dbReference type="PROSITE" id="PS51471">
    <property type="entry name" value="FE2OG_OXY"/>
    <property type="match status" value="1"/>
</dbReference>
<evidence type="ECO:0000256" key="1">
    <source>
        <dbReference type="SAM" id="MobiDB-lite"/>
    </source>
</evidence>
<dbReference type="InterPro" id="IPR032852">
    <property type="entry name" value="ALKBH2"/>
</dbReference>
<feature type="region of interest" description="Disordered" evidence="1">
    <location>
        <begin position="79"/>
        <end position="111"/>
    </location>
</feature>
<dbReference type="EMBL" id="JAGTJR010000005">
    <property type="protein sequence ID" value="KAH7060516.1"/>
    <property type="molecule type" value="Genomic_DNA"/>
</dbReference>
<dbReference type="PANTHER" id="PTHR31573:SF1">
    <property type="entry name" value="DNA OXIDATIVE DEMETHYLASE ALKBH2"/>
    <property type="match status" value="1"/>
</dbReference>
<protein>
    <submittedName>
        <fullName evidence="3">DNA repair family protein</fullName>
    </submittedName>
</protein>
<evidence type="ECO:0000313" key="3">
    <source>
        <dbReference type="EMBL" id="KAH7060516.1"/>
    </source>
</evidence>
<organism evidence="3 4">
    <name type="scientific">Macrophomina phaseolina</name>
    <dbReference type="NCBI Taxonomy" id="35725"/>
    <lineage>
        <taxon>Eukaryota</taxon>
        <taxon>Fungi</taxon>
        <taxon>Dikarya</taxon>
        <taxon>Ascomycota</taxon>
        <taxon>Pezizomycotina</taxon>
        <taxon>Dothideomycetes</taxon>
        <taxon>Dothideomycetes incertae sedis</taxon>
        <taxon>Botryosphaeriales</taxon>
        <taxon>Botryosphaeriaceae</taxon>
        <taxon>Macrophomina</taxon>
    </lineage>
</organism>
<feature type="region of interest" description="Disordered" evidence="1">
    <location>
        <begin position="1"/>
        <end position="67"/>
    </location>
</feature>
<gene>
    <name evidence="3" type="ORF">B0J12DRAFT_649201</name>
</gene>
<feature type="region of interest" description="Disordered" evidence="1">
    <location>
        <begin position="390"/>
        <end position="413"/>
    </location>
</feature>
<dbReference type="SUPFAM" id="SSF51197">
    <property type="entry name" value="Clavaminate synthase-like"/>
    <property type="match status" value="1"/>
</dbReference>
<dbReference type="Gene3D" id="2.60.120.590">
    <property type="entry name" value="Alpha-ketoglutarate-dependent dioxygenase AlkB-like"/>
    <property type="match status" value="1"/>
</dbReference>
<feature type="domain" description="Fe2OG dioxygenase" evidence="2">
    <location>
        <begin position="235"/>
        <end position="355"/>
    </location>
</feature>
<evidence type="ECO:0000259" key="2">
    <source>
        <dbReference type="PROSITE" id="PS51471"/>
    </source>
</evidence>
<feature type="compositionally biased region" description="Polar residues" evidence="1">
    <location>
        <begin position="12"/>
        <end position="44"/>
    </location>
</feature>
<name>A0ABQ8GP44_9PEZI</name>
<dbReference type="InterPro" id="IPR005123">
    <property type="entry name" value="Oxoglu/Fe-dep_dioxygenase_dom"/>
</dbReference>
<accession>A0ABQ8GP44</accession>
<dbReference type="Pfam" id="PF13532">
    <property type="entry name" value="2OG-FeII_Oxy_2"/>
    <property type="match status" value="1"/>
</dbReference>
<dbReference type="PANTHER" id="PTHR31573">
    <property type="entry name" value="ALPHA-KETOGLUTARATE-DEPENDENT DIOXYGENASE ALKB HOMOLOG 2"/>
    <property type="match status" value="1"/>
</dbReference>
<dbReference type="InterPro" id="IPR037151">
    <property type="entry name" value="AlkB-like_sf"/>
</dbReference>
<dbReference type="InterPro" id="IPR027450">
    <property type="entry name" value="AlkB-like"/>
</dbReference>
<evidence type="ECO:0000313" key="4">
    <source>
        <dbReference type="Proteomes" id="UP000774617"/>
    </source>
</evidence>